<keyword evidence="4" id="KW-0699">rRNA-binding</keyword>
<feature type="compositionally biased region" description="Basic and acidic residues" evidence="13">
    <location>
        <begin position="1643"/>
        <end position="1653"/>
    </location>
</feature>
<evidence type="ECO:0000259" key="14">
    <source>
        <dbReference type="PROSITE" id="PS50893"/>
    </source>
</evidence>
<feature type="compositionally biased region" description="Basic and acidic residues" evidence="13">
    <location>
        <begin position="722"/>
        <end position="738"/>
    </location>
</feature>
<name>A0A2P6NCF1_9EUKA</name>
<keyword evidence="3" id="KW-0820">tRNA-binding</keyword>
<dbReference type="STRING" id="1890364.A0A2P6NCF1"/>
<accession>A0A2P6NCF1</accession>
<feature type="region of interest" description="Disordered" evidence="13">
    <location>
        <begin position="3097"/>
        <end position="3140"/>
    </location>
</feature>
<feature type="region of interest" description="Disordered" evidence="13">
    <location>
        <begin position="1627"/>
        <end position="1653"/>
    </location>
</feature>
<dbReference type="SMART" id="SM00382">
    <property type="entry name" value="AAA"/>
    <property type="match status" value="1"/>
</dbReference>
<dbReference type="InParanoid" id="A0A2P6NCF1"/>
<reference evidence="15 16" key="1">
    <citation type="journal article" date="2018" name="Genome Biol. Evol.">
        <title>Multiple Roots of Fruiting Body Formation in Amoebozoa.</title>
        <authorList>
            <person name="Hillmann F."/>
            <person name="Forbes G."/>
            <person name="Novohradska S."/>
            <person name="Ferling I."/>
            <person name="Riege K."/>
            <person name="Groth M."/>
            <person name="Westermann M."/>
            <person name="Marz M."/>
            <person name="Spaller T."/>
            <person name="Winckler T."/>
            <person name="Schaap P."/>
            <person name="Glockner G."/>
        </authorList>
    </citation>
    <scope>NUCLEOTIDE SEQUENCE [LARGE SCALE GENOMIC DNA]</scope>
    <source>
        <strain evidence="15 16">Jena</strain>
    </source>
</reference>
<dbReference type="Gene3D" id="1.10.287.1490">
    <property type="match status" value="2"/>
</dbReference>
<evidence type="ECO:0000256" key="2">
    <source>
        <dbReference type="ARBA" id="ARBA00022490"/>
    </source>
</evidence>
<evidence type="ECO:0000256" key="4">
    <source>
        <dbReference type="ARBA" id="ARBA00022730"/>
    </source>
</evidence>
<dbReference type="FunFam" id="3.40.50.300:FF:000183">
    <property type="entry name" value="ABC transporter ATP-binding protein yjjK"/>
    <property type="match status" value="1"/>
</dbReference>
<feature type="compositionally biased region" description="Basic and acidic residues" evidence="13">
    <location>
        <begin position="927"/>
        <end position="941"/>
    </location>
</feature>
<feature type="compositionally biased region" description="Basic and acidic residues" evidence="13">
    <location>
        <begin position="1050"/>
        <end position="1067"/>
    </location>
</feature>
<dbReference type="InterPro" id="IPR032781">
    <property type="entry name" value="ABC_tran_Xtn"/>
</dbReference>
<dbReference type="GO" id="GO:0016887">
    <property type="term" value="F:ATP hydrolysis activity"/>
    <property type="evidence" value="ECO:0007669"/>
    <property type="project" value="InterPro"/>
</dbReference>
<gene>
    <name evidence="15" type="ORF">PROFUN_01151</name>
</gene>
<evidence type="ECO:0000256" key="10">
    <source>
        <dbReference type="ARBA" id="ARBA00022884"/>
    </source>
</evidence>
<evidence type="ECO:0000256" key="13">
    <source>
        <dbReference type="SAM" id="MobiDB-lite"/>
    </source>
</evidence>
<dbReference type="NCBIfam" id="NF008775">
    <property type="entry name" value="PRK11819.1"/>
    <property type="match status" value="1"/>
</dbReference>
<evidence type="ECO:0000256" key="5">
    <source>
        <dbReference type="ARBA" id="ARBA00022737"/>
    </source>
</evidence>
<feature type="coiled-coil region" evidence="12">
    <location>
        <begin position="3218"/>
        <end position="3263"/>
    </location>
</feature>
<feature type="compositionally biased region" description="Polar residues" evidence="13">
    <location>
        <begin position="740"/>
        <end position="757"/>
    </location>
</feature>
<dbReference type="InterPro" id="IPR003439">
    <property type="entry name" value="ABC_transporter-like_ATP-bd"/>
</dbReference>
<keyword evidence="8 15" id="KW-0067">ATP-binding</keyword>
<dbReference type="InterPro" id="IPR003593">
    <property type="entry name" value="AAA+_ATPase"/>
</dbReference>
<evidence type="ECO:0000313" key="15">
    <source>
        <dbReference type="EMBL" id="PRP81644.1"/>
    </source>
</evidence>
<dbReference type="GO" id="GO:0019843">
    <property type="term" value="F:rRNA binding"/>
    <property type="evidence" value="ECO:0007669"/>
    <property type="project" value="UniProtKB-KW"/>
</dbReference>
<feature type="region of interest" description="Disordered" evidence="13">
    <location>
        <begin position="2797"/>
        <end position="2821"/>
    </location>
</feature>
<dbReference type="Pfam" id="PF12848">
    <property type="entry name" value="ABC_tran_Xtn"/>
    <property type="match status" value="1"/>
</dbReference>
<dbReference type="Pfam" id="PF00005">
    <property type="entry name" value="ABC_tran"/>
    <property type="match status" value="2"/>
</dbReference>
<dbReference type="OrthoDB" id="2110130at2759"/>
<evidence type="ECO:0000256" key="12">
    <source>
        <dbReference type="SAM" id="Coils"/>
    </source>
</evidence>
<dbReference type="GO" id="GO:0006412">
    <property type="term" value="P:translation"/>
    <property type="evidence" value="ECO:0007669"/>
    <property type="project" value="UniProtKB-KW"/>
</dbReference>
<feature type="region of interest" description="Disordered" evidence="13">
    <location>
        <begin position="1010"/>
        <end position="1090"/>
    </location>
</feature>
<keyword evidence="12" id="KW-0175">Coiled coil</keyword>
<evidence type="ECO:0000256" key="1">
    <source>
        <dbReference type="ARBA" id="ARBA00005868"/>
    </source>
</evidence>
<dbReference type="GO" id="GO:0005524">
    <property type="term" value="F:ATP binding"/>
    <property type="evidence" value="ECO:0007669"/>
    <property type="project" value="UniProtKB-KW"/>
</dbReference>
<organism evidence="15 16">
    <name type="scientific">Planoprotostelium fungivorum</name>
    <dbReference type="NCBI Taxonomy" id="1890364"/>
    <lineage>
        <taxon>Eukaryota</taxon>
        <taxon>Amoebozoa</taxon>
        <taxon>Evosea</taxon>
        <taxon>Variosea</taxon>
        <taxon>Cavosteliida</taxon>
        <taxon>Cavosteliaceae</taxon>
        <taxon>Planoprotostelium</taxon>
    </lineage>
</organism>
<dbReference type="PANTHER" id="PTHR43858:SF1">
    <property type="entry name" value="ABC TRANSPORTER-RELATED PROTEIN"/>
    <property type="match status" value="1"/>
</dbReference>
<feature type="region of interest" description="Disordered" evidence="13">
    <location>
        <begin position="600"/>
        <end position="633"/>
    </location>
</feature>
<dbReference type="InterPro" id="IPR017871">
    <property type="entry name" value="ABC_transporter-like_CS"/>
</dbReference>
<keyword evidence="7" id="KW-0378">Hydrolase</keyword>
<dbReference type="Gene3D" id="3.40.50.300">
    <property type="entry name" value="P-loop containing nucleotide triphosphate hydrolases"/>
    <property type="match status" value="2"/>
</dbReference>
<evidence type="ECO:0000256" key="7">
    <source>
        <dbReference type="ARBA" id="ARBA00022801"/>
    </source>
</evidence>
<keyword evidence="11" id="KW-0648">Protein biosynthesis</keyword>
<proteinExistence type="inferred from homology"/>
<feature type="region of interest" description="Disordered" evidence="13">
    <location>
        <begin position="927"/>
        <end position="953"/>
    </location>
</feature>
<feature type="compositionally biased region" description="Basic and acidic residues" evidence="13">
    <location>
        <begin position="1520"/>
        <end position="1534"/>
    </location>
</feature>
<keyword evidence="5" id="KW-0677">Repeat</keyword>
<dbReference type="GO" id="GO:0045900">
    <property type="term" value="P:negative regulation of translational elongation"/>
    <property type="evidence" value="ECO:0007669"/>
    <property type="project" value="InterPro"/>
</dbReference>
<evidence type="ECO:0000256" key="9">
    <source>
        <dbReference type="ARBA" id="ARBA00022845"/>
    </source>
</evidence>
<feature type="compositionally biased region" description="Basic and acidic residues" evidence="13">
    <location>
        <begin position="1491"/>
        <end position="1510"/>
    </location>
</feature>
<feature type="region of interest" description="Disordered" evidence="13">
    <location>
        <begin position="2709"/>
        <end position="2731"/>
    </location>
</feature>
<dbReference type="Gene3D" id="1.20.5.340">
    <property type="match status" value="1"/>
</dbReference>
<dbReference type="Proteomes" id="UP000241769">
    <property type="component" value="Unassembled WGS sequence"/>
</dbReference>
<dbReference type="InterPro" id="IPR027417">
    <property type="entry name" value="P-loop_NTPase"/>
</dbReference>
<dbReference type="FunFam" id="3.40.50.300:FF:000011">
    <property type="entry name" value="Putative ABC transporter ATP-binding component"/>
    <property type="match status" value="1"/>
</dbReference>
<feature type="compositionally biased region" description="Basic and acidic residues" evidence="13">
    <location>
        <begin position="1020"/>
        <end position="1039"/>
    </location>
</feature>
<dbReference type="CDD" id="cd03221">
    <property type="entry name" value="ABCF_EF-3"/>
    <property type="match status" value="2"/>
</dbReference>
<feature type="region of interest" description="Disordered" evidence="13">
    <location>
        <begin position="1133"/>
        <end position="1156"/>
    </location>
</feature>
<feature type="region of interest" description="Disordered" evidence="13">
    <location>
        <begin position="1470"/>
        <end position="1585"/>
    </location>
</feature>
<feature type="compositionally biased region" description="Basic and acidic residues" evidence="13">
    <location>
        <begin position="603"/>
        <end position="612"/>
    </location>
</feature>
<feature type="domain" description="ABC transporter" evidence="14">
    <location>
        <begin position="404"/>
        <end position="625"/>
    </location>
</feature>
<sequence length="3325" mass="379219">MQRLLVGNHGLRVVNSMRGKPFSLNTITCHHHKPIQPSTFVRFAKETKKVEEQQKANTLRAAVQQTKFAAQPTAGNRFSLQMKGVSKIVGEDHRTLFEDLNFSIIDGAKIGILGINGAGKSSLLKIIGGVDKEFDGEVKILNGYRVGYLAQEPELDPKKTVKENVLEGVSHKKAVIDEYDDLEEKIKREGIPEAELTVMKNRYEELGKIVEEGKLKDLNRKIERAIDALNCPPPNSSVVNLSGGEKRRVALARLLISQPEILLLDEPTNHLDADSVAWLERYLNEYKGTVMAITHDRYFLDRVASWIVEIDRGAALPFKGNYTNWLTNKEKRLELEAKHDSERNKTLQKELEWIKSTPKARQGKNKNRIAAFEKLQENATKASSYAASGSVIIKPGPRLGSVVIEGDKISKSHNGKVLFKDFTFKIPPGGIVGIIGANGTGKTTLFNCITGIEQPDAGEVTIGKTVKIAHVAQIRGDQLDNNNSVYEEISEGMDYFEINGKVINMRGYLATFNFKGSSQNKFVSSLSGGERNRLQLAKMLKRGSNVLRSLEEALGDYPGSAVIISHDRWFLDRMCTHIMAFEGEGYVHFHDGNYTSLAASGSRQRELTEEQSQKNQMSYRRSANKENEGTNVSADVATLQSRLENLEKEKKQRLAQFNNMDTTIKNQEQELKELRKKAEDSSNSGYSQNHDIEVYKRSISDKENQIKELNLRLRNADDLIKEKNNKQKETEKNLEKAQDVISQLEKSGNQKQAQSNDKYNKEVADYKSQIEKMKITHKKEMEAAKIKEDTISHQLETTQAQLKETNQSKAQSDDSIKELNKKIKTVAGLLLKEKNERAAEVEALHRETIQSTNEIQRLTQETQKLTQQLQATEGSKKGMAQATDEKISTQKKEILLLEKENSQRGQQLQDAQAEIDQLKIQLEKTKMEVDSKKARASEAEKSSSTLQSRTTELEDKLTKTTEELHTLKETYDILKKEATLIKEQRKFSEESHLQRIKELEQQFNELNRTAETNHQNMVQKEQESEDLAKRNKDLSESLKNHKMSLQAQETKIESLKREKKEIEERMSEMSSSWEDARSQIESTETKATQEMTKLKERYEAAAAAAKNGQKTAAEAEKRLEEEVQKMTIKYEELSAEAEKTKKQHEEEKAKSESYRDSLKALEEKIARSQGESTATLQSMEESLAAKAQSVQKLEAQLNETQAKLKATTDSLDSMEISRDKIVQERLALEEKLAIADSQISDLRKTGGDRIVELESAIAKAKLDKDNLEGTVAALQQEVKSKADQVAETETSAANRLAQSETATVAAKEEFEIELQRVRREADATVADLRSKLENVESHHNQIAREFSEKYQKTSTQVESLSAHNAELEEQLQRAKSSLTAQEKLKEEAAAELAASTESRNKAATTIEGMEKQLREKEAAVEKLRESLEKADAAINERQQRLAEATEEVNKVKSNYNEAIDRAAQLEQQVSSLESASRELQQLSENNAKAVKSQESKSKKLEKKLSDKNDMIDSLTSDLNSAKEEIKTVQRENVDLKNNVDNLQSAIEERSKTERKSKEKTDKSLRSAEAQAKELDQMKQTSQQLQRDISRLTEAVAFHQAEEQNAKEELSQQALKLDDILEKLSDLEESKDSLQQELDNATTRSKELQSERDNLEAQLTKTKARAEKKAVSQDESKKKLIEKLEKFEGECEALHRELEKEKETHLADVSDWEVKMKKKEEQLSAVLQNGEATLHQRGEEMKALETQRDQLNETVANLKEHIKEVQRSAEEQKELKQSISEEVNLLGAQLQSAKTELEATQQSLEEEKKKSERLQEEKNDTEKRILESDTKVSQLESQIAGLSNQLEQADAIGESTEAELNEIAEKLEVSLAREQELKNKLEEHQKLAEAEKLNIAEVAANNDRNGHVLQQREEEITKLQAKIDELVDTVDQLTSEKTSMENLLRDSEAELHAAEQESEQMTDALRGELEQARESLDLKERQLSQLQEDMENHTKSTQAQQLDKAESTRRIEMLQAELETISVNLEEKKTQCSELEEQVEERNEKTRDLEEQVRQRQMDYTAIQREMEQVVDAKSVLENQVEESKRQLEKYTEEVEDLKSAITSRDAAVGDSELERRREVDALRSEIRESQDRAQDLTTQLARREEQIEELSATVQRYEASSVTVRGECMELKAQLQGERQISEDLRRELSEVRGKSEELARHLEEQGEGNNLASEELKQLRVDFTEISARLTEEKKISAEAQEKIADLESQVSDREDRLTEQKDRLYSMENQLQDLTVERTRLSQSLSDESAAHAEAQREISERLQVSGERAEALERQIVDLQQQLSSGSQEGYDHRAELEQQKALRSALETQLTEERERREALEIKLERVQEAEREQREEVAHQMNENKQWKVQLETEKEAVTIITTQLEENLKVVEKLQGEIDLLQKDLSSAHSQIRDSAIELESARRESTDASARLTELEGKLAENSVTIDELKEKLSTARQDLSRAGTDNLQDHTAIYKLEAELSELRDHVDFVESELECQKENNRRQCEEMAENERKYAERDETLKCANEEVLKGLYEIKEQEDEHLEKIKRLEEENEELRESREKTSECVSDLEGQLKDATNAVTQYESQCQTLESQISEMSTQLQGLSNDLDEATSTKKNLQLEVDTLTSQVQEAQRQIQQLSQLDVEKEKEQLKLQHASQVNTLEERCRDLEEKKEALSRAVEEKEQEHSTMSRELKEAREDSDRIRGMIEEKDEEVEKLCEQVDEKQNEITELRLKMEEVTVEMNSRRNGEVEELEEKLASVTQELQQVQKDLNRSNQESATTKKEQAKMQSSLEYVREELKSVEEKLKQSSEKNQKLIADLDAQSSANSKQISELCSKLEVANEAKWESEKVAADAITEVQTMLNRIKNSEKAASDLERVRSEAKQYQEAVESHRSEIVELKSQLENLTARFNSLEKENTKMKKQQMQEQEQRIREQTNLLTETGKTAENLKVLESQLKEQEMQMQKKDEEISQLYEKYDAVSFEKRELSRMNSGLEAKVGALQRRLTASKPTAPAPAPVPEKIETIIKVDRPAERPQTLIKTETREKSRNVVDAAPKPTLVETVQAHRAATKRSVEPQSIVQEMSPEGGKRKKIEERSSEPQAKMTETKEVEVKKFNNPFEKNRTVRPLGVHNGAVEGVKKPIPRAEREKENQEGCGGLNGFAFCGSDWAQSCGVHRMDPNVLQAENVRLRQQIEQLENVMKLQQERTTQYYRKCLEQTNVLQNDLQNLQAQHYDKLREVVAMNRQIQGMRRSSSVALSQSQAELLQSRLNIRDRAASTKKISPISSPQITKME</sequence>
<comment type="similarity">
    <text evidence="1">Belongs to the ABC transporter superfamily. ABCF family. Translational throttle EttA subfamily.</text>
</comment>
<dbReference type="PROSITE" id="PS00211">
    <property type="entry name" value="ABC_TRANSPORTER_1"/>
    <property type="match status" value="2"/>
</dbReference>
<keyword evidence="6" id="KW-0547">Nucleotide-binding</keyword>
<feature type="compositionally biased region" description="Polar residues" evidence="13">
    <location>
        <begin position="2797"/>
        <end position="2810"/>
    </location>
</feature>
<evidence type="ECO:0000256" key="6">
    <source>
        <dbReference type="ARBA" id="ARBA00022741"/>
    </source>
</evidence>
<keyword evidence="9" id="KW-0810">Translation regulation</keyword>
<feature type="region of interest" description="Disordered" evidence="13">
    <location>
        <begin position="722"/>
        <end position="760"/>
    </location>
</feature>
<dbReference type="PROSITE" id="PS50893">
    <property type="entry name" value="ABC_TRANSPORTER_2"/>
    <property type="match status" value="2"/>
</dbReference>
<feature type="compositionally biased region" description="Polar residues" evidence="13">
    <location>
        <begin position="1470"/>
        <end position="1486"/>
    </location>
</feature>
<feature type="compositionally biased region" description="Polar residues" evidence="13">
    <location>
        <begin position="1010"/>
        <end position="1019"/>
    </location>
</feature>
<feature type="coiled-coil region" evidence="12">
    <location>
        <begin position="2890"/>
        <end position="3036"/>
    </location>
</feature>
<feature type="compositionally biased region" description="Basic and acidic residues" evidence="13">
    <location>
        <begin position="1804"/>
        <end position="1826"/>
    </location>
</feature>
<dbReference type="GO" id="GO:0000049">
    <property type="term" value="F:tRNA binding"/>
    <property type="evidence" value="ECO:0007669"/>
    <property type="project" value="UniProtKB-KW"/>
</dbReference>
<keyword evidence="10" id="KW-0694">RNA-binding</keyword>
<feature type="compositionally biased region" description="Polar residues" evidence="13">
    <location>
        <begin position="1079"/>
        <end position="1090"/>
    </location>
</feature>
<dbReference type="PANTHER" id="PTHR43858">
    <property type="entry name" value="ENERGY-DEPENDENT TRANSLATIONAL THROTTLE PROTEIN ETTA"/>
    <property type="match status" value="1"/>
</dbReference>
<dbReference type="InterPro" id="IPR022374">
    <property type="entry name" value="EttA"/>
</dbReference>
<dbReference type="EMBL" id="MDYQ01000121">
    <property type="protein sequence ID" value="PRP81644.1"/>
    <property type="molecule type" value="Genomic_DNA"/>
</dbReference>
<evidence type="ECO:0000256" key="8">
    <source>
        <dbReference type="ARBA" id="ARBA00022840"/>
    </source>
</evidence>
<feature type="coiled-coil region" evidence="12">
    <location>
        <begin position="2231"/>
        <end position="2279"/>
    </location>
</feature>
<dbReference type="SUPFAM" id="SSF52540">
    <property type="entry name" value="P-loop containing nucleoside triphosphate hydrolases"/>
    <property type="match status" value="2"/>
</dbReference>
<evidence type="ECO:0000256" key="3">
    <source>
        <dbReference type="ARBA" id="ARBA00022555"/>
    </source>
</evidence>
<feature type="domain" description="ABC transporter" evidence="14">
    <location>
        <begin position="80"/>
        <end position="337"/>
    </location>
</feature>
<feature type="region of interest" description="Disordered" evidence="13">
    <location>
        <begin position="1797"/>
        <end position="1826"/>
    </location>
</feature>
<comment type="caution">
    <text evidence="15">The sequence shown here is derived from an EMBL/GenBank/DDBJ whole genome shotgun (WGS) entry which is preliminary data.</text>
</comment>
<keyword evidence="2" id="KW-0963">Cytoplasm</keyword>
<protein>
    <submittedName>
        <fullName evidence="15">ChvD family ATP-binding protein</fullName>
    </submittedName>
</protein>
<evidence type="ECO:0000313" key="16">
    <source>
        <dbReference type="Proteomes" id="UP000241769"/>
    </source>
</evidence>
<evidence type="ECO:0000256" key="11">
    <source>
        <dbReference type="ARBA" id="ARBA00022917"/>
    </source>
</evidence>
<feature type="compositionally biased region" description="Basic and acidic residues" evidence="13">
    <location>
        <begin position="1546"/>
        <end position="1576"/>
    </location>
</feature>
<keyword evidence="16" id="KW-1185">Reference proteome</keyword>